<dbReference type="AlphaFoldDB" id="A0AAD5VPG6"/>
<comment type="caution">
    <text evidence="2">The sequence shown here is derived from an EMBL/GenBank/DDBJ whole genome shotgun (WGS) entry which is preliminary data.</text>
</comment>
<reference evidence="2" key="1">
    <citation type="submission" date="2022-07" db="EMBL/GenBank/DDBJ databases">
        <title>Genome Sequence of Leucocoprinus birnbaumii.</title>
        <authorList>
            <person name="Buettner E."/>
        </authorList>
    </citation>
    <scope>NUCLEOTIDE SEQUENCE</scope>
    <source>
        <strain evidence="2">VT141</strain>
    </source>
</reference>
<protein>
    <submittedName>
        <fullName evidence="2">Uncharacterized protein</fullName>
    </submittedName>
</protein>
<name>A0AAD5VPG6_9AGAR</name>
<evidence type="ECO:0000256" key="1">
    <source>
        <dbReference type="SAM" id="MobiDB-lite"/>
    </source>
</evidence>
<feature type="compositionally biased region" description="Polar residues" evidence="1">
    <location>
        <begin position="1"/>
        <end position="21"/>
    </location>
</feature>
<dbReference type="EMBL" id="JANIEX010001039">
    <property type="protein sequence ID" value="KAJ3561203.1"/>
    <property type="molecule type" value="Genomic_DNA"/>
</dbReference>
<evidence type="ECO:0000313" key="2">
    <source>
        <dbReference type="EMBL" id="KAJ3561203.1"/>
    </source>
</evidence>
<keyword evidence="3" id="KW-1185">Reference proteome</keyword>
<dbReference type="Proteomes" id="UP001213000">
    <property type="component" value="Unassembled WGS sequence"/>
</dbReference>
<gene>
    <name evidence="2" type="ORF">NP233_g10335</name>
</gene>
<organism evidence="2 3">
    <name type="scientific">Leucocoprinus birnbaumii</name>
    <dbReference type="NCBI Taxonomy" id="56174"/>
    <lineage>
        <taxon>Eukaryota</taxon>
        <taxon>Fungi</taxon>
        <taxon>Dikarya</taxon>
        <taxon>Basidiomycota</taxon>
        <taxon>Agaricomycotina</taxon>
        <taxon>Agaricomycetes</taxon>
        <taxon>Agaricomycetidae</taxon>
        <taxon>Agaricales</taxon>
        <taxon>Agaricineae</taxon>
        <taxon>Agaricaceae</taxon>
        <taxon>Leucocoprinus</taxon>
    </lineage>
</organism>
<accession>A0AAD5VPG6</accession>
<evidence type="ECO:0000313" key="3">
    <source>
        <dbReference type="Proteomes" id="UP001213000"/>
    </source>
</evidence>
<proteinExistence type="predicted"/>
<sequence>MGSPNSKPQANLQQTSSPGDTSHQEEKYTPKSVAHWHAHLDVTEEKLRQKTNVYATIDEERVRWYHTLRQEEDEIRELALADCVCHHEPNCPNSEVFPALEGYNKTRKANCSMLGRDLEFFLKADERLKARKQCGNVAFEFENDPPAYSESTSVRLERSCSSQLGSAQKYQEDPEHDLEASYRAEKKNALTSSLIGPKS</sequence>
<feature type="region of interest" description="Disordered" evidence="1">
    <location>
        <begin position="1"/>
        <end position="33"/>
    </location>
</feature>